<evidence type="ECO:0000313" key="3">
    <source>
        <dbReference type="Proteomes" id="UP000604825"/>
    </source>
</evidence>
<evidence type="ECO:0000313" key="2">
    <source>
        <dbReference type="EMBL" id="CAD6335979.1"/>
    </source>
</evidence>
<dbReference type="AlphaFoldDB" id="A0A811S359"/>
<keyword evidence="3" id="KW-1185">Reference proteome</keyword>
<keyword evidence="1" id="KW-0472">Membrane</keyword>
<dbReference type="OrthoDB" id="264354at2759"/>
<comment type="caution">
    <text evidence="2">The sequence shown here is derived from an EMBL/GenBank/DDBJ whole genome shotgun (WGS) entry which is preliminary data.</text>
</comment>
<feature type="transmembrane region" description="Helical" evidence="1">
    <location>
        <begin position="161"/>
        <end position="188"/>
    </location>
</feature>
<dbReference type="EMBL" id="CAJGYO010000018">
    <property type="protein sequence ID" value="CAD6335979.1"/>
    <property type="molecule type" value="Genomic_DNA"/>
</dbReference>
<accession>A0A811S359</accession>
<dbReference type="PANTHER" id="PTHR23012:SF164">
    <property type="entry name" value="OS05G0552400 PROTEIN"/>
    <property type="match status" value="1"/>
</dbReference>
<dbReference type="PANTHER" id="PTHR23012">
    <property type="entry name" value="RING/FYVE/PHD ZINC FINGER DOMAIN-CONTAINING"/>
    <property type="match status" value="1"/>
</dbReference>
<dbReference type="Proteomes" id="UP000604825">
    <property type="component" value="Unassembled WGS sequence"/>
</dbReference>
<evidence type="ECO:0008006" key="4">
    <source>
        <dbReference type="Google" id="ProtNLM"/>
    </source>
</evidence>
<sequence>MADHFGVMAGRLLTESSLQSAIDEASVVPSTTSTACDVSVQDGRPASGVLVECRICQEDDDEACMEAACSCKGSLKQFVPNYTASSKLFQRGRNTIFFSAPGYIQARPMLNADHSATSTNYGYDQTPAPTGVLCCRIIAITLMALLVFRDSLSVFLGDQDAYTVAMVTLLMLRTAAIVIPVYIILVAVTELLHRCRQRQEPLAPATAPAKHLAGVRLDAHGVEVEELTAAKGVTLSDVAERRGKLWLGSVELEYIGLVA</sequence>
<dbReference type="GO" id="GO:0004842">
    <property type="term" value="F:ubiquitin-protein transferase activity"/>
    <property type="evidence" value="ECO:0007669"/>
    <property type="project" value="TreeGrafter"/>
</dbReference>
<feature type="transmembrane region" description="Helical" evidence="1">
    <location>
        <begin position="130"/>
        <end position="149"/>
    </location>
</feature>
<name>A0A811S359_9POAL</name>
<evidence type="ECO:0000256" key="1">
    <source>
        <dbReference type="SAM" id="Phobius"/>
    </source>
</evidence>
<dbReference type="InterPro" id="IPR022143">
    <property type="entry name" value="DUF3675"/>
</dbReference>
<dbReference type="Pfam" id="PF12428">
    <property type="entry name" value="DUF3675"/>
    <property type="match status" value="1"/>
</dbReference>
<protein>
    <recommendedName>
        <fullName evidence="4">RING-CH-type domain-containing protein</fullName>
    </recommendedName>
</protein>
<dbReference type="GO" id="GO:0016567">
    <property type="term" value="P:protein ubiquitination"/>
    <property type="evidence" value="ECO:0007669"/>
    <property type="project" value="TreeGrafter"/>
</dbReference>
<dbReference type="InterPro" id="IPR033275">
    <property type="entry name" value="MARCH-like"/>
</dbReference>
<reference evidence="2" key="1">
    <citation type="submission" date="2020-10" db="EMBL/GenBank/DDBJ databases">
        <authorList>
            <person name="Han B."/>
            <person name="Lu T."/>
            <person name="Zhao Q."/>
            <person name="Huang X."/>
            <person name="Zhao Y."/>
        </authorList>
    </citation>
    <scope>NUCLEOTIDE SEQUENCE</scope>
</reference>
<proteinExistence type="predicted"/>
<gene>
    <name evidence="2" type="ORF">NCGR_LOCUS60077</name>
</gene>
<keyword evidence="1" id="KW-0812">Transmembrane</keyword>
<keyword evidence="1" id="KW-1133">Transmembrane helix</keyword>
<dbReference type="GO" id="GO:0016020">
    <property type="term" value="C:membrane"/>
    <property type="evidence" value="ECO:0007669"/>
    <property type="project" value="TreeGrafter"/>
</dbReference>
<organism evidence="2 3">
    <name type="scientific">Miscanthus lutarioriparius</name>
    <dbReference type="NCBI Taxonomy" id="422564"/>
    <lineage>
        <taxon>Eukaryota</taxon>
        <taxon>Viridiplantae</taxon>
        <taxon>Streptophyta</taxon>
        <taxon>Embryophyta</taxon>
        <taxon>Tracheophyta</taxon>
        <taxon>Spermatophyta</taxon>
        <taxon>Magnoliopsida</taxon>
        <taxon>Liliopsida</taxon>
        <taxon>Poales</taxon>
        <taxon>Poaceae</taxon>
        <taxon>PACMAD clade</taxon>
        <taxon>Panicoideae</taxon>
        <taxon>Andropogonodae</taxon>
        <taxon>Andropogoneae</taxon>
        <taxon>Saccharinae</taxon>
        <taxon>Miscanthus</taxon>
    </lineage>
</organism>